<name>W4JQA1_HETIT</name>
<dbReference type="GO" id="GO:0001716">
    <property type="term" value="F:L-amino-acid oxidase activity"/>
    <property type="evidence" value="ECO:0007669"/>
    <property type="project" value="TreeGrafter"/>
</dbReference>
<dbReference type="SUPFAM" id="SSF51905">
    <property type="entry name" value="FAD/NAD(P)-binding domain"/>
    <property type="match status" value="1"/>
</dbReference>
<dbReference type="PANTHER" id="PTHR10742:SF342">
    <property type="entry name" value="AMINE OXIDASE"/>
    <property type="match status" value="1"/>
</dbReference>
<dbReference type="EMBL" id="KI925467">
    <property type="protein sequence ID" value="ETW75056.1"/>
    <property type="molecule type" value="Genomic_DNA"/>
</dbReference>
<dbReference type="Proteomes" id="UP000030671">
    <property type="component" value="Unassembled WGS sequence"/>
</dbReference>
<dbReference type="SUPFAM" id="SSF54373">
    <property type="entry name" value="FAD-linked reductases, C-terminal domain"/>
    <property type="match status" value="1"/>
</dbReference>
<evidence type="ECO:0000313" key="2">
    <source>
        <dbReference type="EMBL" id="ETW75056.1"/>
    </source>
</evidence>
<dbReference type="HOGENOM" id="CLU_004498_8_1_1"/>
<dbReference type="Gene3D" id="3.50.50.60">
    <property type="entry name" value="FAD/NAD(P)-binding domain"/>
    <property type="match status" value="1"/>
</dbReference>
<dbReference type="InterPro" id="IPR002937">
    <property type="entry name" value="Amino_oxidase"/>
</dbReference>
<dbReference type="GeneID" id="20671690"/>
<evidence type="ECO:0000313" key="3">
    <source>
        <dbReference type="Proteomes" id="UP000030671"/>
    </source>
</evidence>
<accession>W4JQA1</accession>
<keyword evidence="3" id="KW-1185">Reference proteome</keyword>
<dbReference type="PANTHER" id="PTHR10742">
    <property type="entry name" value="FLAVIN MONOAMINE OXIDASE"/>
    <property type="match status" value="1"/>
</dbReference>
<dbReference type="InterPro" id="IPR036188">
    <property type="entry name" value="FAD/NAD-bd_sf"/>
</dbReference>
<sequence length="548" mass="61721">MPSVRDQYAHKILCEYQDHAVPPTLPFPEPPNPLRRISDEPITIGIIGAGVAGLFTAMLLEKAIKNNGLNIRYEILEAERADGRHPFGGRLWTHRFSDSRNDYYDRGAMRFPDIPWMKPVMDLFTELGLDNVKIPYIMSVDDNINFFNGERLTNAQLQIKGQAKEYDPFRTQVKGITGTVDEMVKRQIEPFRTALKADFDKGWAALMKYDAWSTRGYMHLHGTAPYGTYDDQVISYLETFDTGTGLYDRALSETVMDSLDFDYDDDQTWYCIQGGSSVIAEAMAQRLPREKIVNGKRVTAIAPTSGHNLNVTISGERSPRTYSHVISTIPLSCLRMVDTSQCNFSWDLQSAMRSLRYDAATKVGIKFKERWWERMGQVGGVSNTDRPTRVVVYPSYGIGGTDATMIVSYTWAQDALRFGAFSGNNDSEKVLLDVILKDLADMHDIKDHSYLHELVSDYDVWSWYDQENAAGAFCAYALFGPGQFTQLYPQITKPAANGKFHFAGEAASVHHAWVLGALNSAARAVNELVSLDNRSQILPVFRYASGYM</sequence>
<dbReference type="Pfam" id="PF01593">
    <property type="entry name" value="Amino_oxidase"/>
    <property type="match status" value="1"/>
</dbReference>
<dbReference type="InterPro" id="IPR050281">
    <property type="entry name" value="Flavin_monoamine_oxidase"/>
</dbReference>
<dbReference type="AlphaFoldDB" id="W4JQA1"/>
<gene>
    <name evidence="2" type="ORF">HETIRDRAFT_331917</name>
</gene>
<dbReference type="GO" id="GO:0009063">
    <property type="term" value="P:amino acid catabolic process"/>
    <property type="evidence" value="ECO:0007669"/>
    <property type="project" value="TreeGrafter"/>
</dbReference>
<dbReference type="eggNOG" id="ENOG502QTMD">
    <property type="taxonomic scope" value="Eukaryota"/>
</dbReference>
<dbReference type="Gene3D" id="1.20.1440.240">
    <property type="match status" value="1"/>
</dbReference>
<proteinExistence type="predicted"/>
<dbReference type="Gene3D" id="3.90.660.10">
    <property type="match status" value="1"/>
</dbReference>
<feature type="domain" description="Amine oxidase" evidence="1">
    <location>
        <begin position="52"/>
        <end position="528"/>
    </location>
</feature>
<dbReference type="OrthoDB" id="7777654at2759"/>
<dbReference type="STRING" id="747525.W4JQA1"/>
<protein>
    <recommendedName>
        <fullName evidence="1">Amine oxidase domain-containing protein</fullName>
    </recommendedName>
</protein>
<dbReference type="InParanoid" id="W4JQA1"/>
<evidence type="ECO:0000259" key="1">
    <source>
        <dbReference type="Pfam" id="PF01593"/>
    </source>
</evidence>
<reference evidence="2 3" key="1">
    <citation type="journal article" date="2012" name="New Phytol.">
        <title>Insight into trade-off between wood decay and parasitism from the genome of a fungal forest pathogen.</title>
        <authorList>
            <person name="Olson A."/>
            <person name="Aerts A."/>
            <person name="Asiegbu F."/>
            <person name="Belbahri L."/>
            <person name="Bouzid O."/>
            <person name="Broberg A."/>
            <person name="Canback B."/>
            <person name="Coutinho P.M."/>
            <person name="Cullen D."/>
            <person name="Dalman K."/>
            <person name="Deflorio G."/>
            <person name="van Diepen L.T."/>
            <person name="Dunand C."/>
            <person name="Duplessis S."/>
            <person name="Durling M."/>
            <person name="Gonthier P."/>
            <person name="Grimwood J."/>
            <person name="Fossdal C.G."/>
            <person name="Hansson D."/>
            <person name="Henrissat B."/>
            <person name="Hietala A."/>
            <person name="Himmelstrand K."/>
            <person name="Hoffmeister D."/>
            <person name="Hogberg N."/>
            <person name="James T.Y."/>
            <person name="Karlsson M."/>
            <person name="Kohler A."/>
            <person name="Kues U."/>
            <person name="Lee Y.H."/>
            <person name="Lin Y.C."/>
            <person name="Lind M."/>
            <person name="Lindquist E."/>
            <person name="Lombard V."/>
            <person name="Lucas S."/>
            <person name="Lunden K."/>
            <person name="Morin E."/>
            <person name="Murat C."/>
            <person name="Park J."/>
            <person name="Raffaello T."/>
            <person name="Rouze P."/>
            <person name="Salamov A."/>
            <person name="Schmutz J."/>
            <person name="Solheim H."/>
            <person name="Stahlberg J."/>
            <person name="Velez H."/>
            <person name="de Vries R.P."/>
            <person name="Wiebenga A."/>
            <person name="Woodward S."/>
            <person name="Yakovlev I."/>
            <person name="Garbelotto M."/>
            <person name="Martin F."/>
            <person name="Grigoriev I.V."/>
            <person name="Stenlid J."/>
        </authorList>
    </citation>
    <scope>NUCLEOTIDE SEQUENCE [LARGE SCALE GENOMIC DNA]</scope>
    <source>
        <strain evidence="2 3">TC 32-1</strain>
    </source>
</reference>
<organism evidence="2 3">
    <name type="scientific">Heterobasidion irregulare (strain TC 32-1)</name>
    <dbReference type="NCBI Taxonomy" id="747525"/>
    <lineage>
        <taxon>Eukaryota</taxon>
        <taxon>Fungi</taxon>
        <taxon>Dikarya</taxon>
        <taxon>Basidiomycota</taxon>
        <taxon>Agaricomycotina</taxon>
        <taxon>Agaricomycetes</taxon>
        <taxon>Russulales</taxon>
        <taxon>Bondarzewiaceae</taxon>
        <taxon>Heterobasidion</taxon>
        <taxon>Heterobasidion annosum species complex</taxon>
    </lineage>
</organism>
<dbReference type="RefSeq" id="XP_009553502.1">
    <property type="nucleotide sequence ID" value="XM_009555207.1"/>
</dbReference>
<dbReference type="KEGG" id="hir:HETIRDRAFT_331917"/>